<evidence type="ECO:0000313" key="2">
    <source>
        <dbReference type="EMBL" id="VEL38747.1"/>
    </source>
</evidence>
<dbReference type="Proteomes" id="UP000784294">
    <property type="component" value="Unassembled WGS sequence"/>
</dbReference>
<feature type="compositionally biased region" description="Polar residues" evidence="1">
    <location>
        <begin position="50"/>
        <end position="68"/>
    </location>
</feature>
<evidence type="ECO:0000313" key="3">
    <source>
        <dbReference type="Proteomes" id="UP000784294"/>
    </source>
</evidence>
<dbReference type="AlphaFoldDB" id="A0A3S5CQ00"/>
<name>A0A3S5CQ00_9PLAT</name>
<proteinExistence type="predicted"/>
<accession>A0A3S5CQ00</accession>
<gene>
    <name evidence="2" type="ORF">PXEA_LOCUS32187</name>
</gene>
<keyword evidence="3" id="KW-1185">Reference proteome</keyword>
<evidence type="ECO:0000256" key="1">
    <source>
        <dbReference type="SAM" id="MobiDB-lite"/>
    </source>
</evidence>
<reference evidence="2" key="1">
    <citation type="submission" date="2018-11" db="EMBL/GenBank/DDBJ databases">
        <authorList>
            <consortium name="Pathogen Informatics"/>
        </authorList>
    </citation>
    <scope>NUCLEOTIDE SEQUENCE</scope>
</reference>
<sequence>MLPLQGLKPFGSNRQQHMYLARDALFKTASTHKIARSQRHSAASSVIPANPQNNQPDKTTTEGGSGQQSRAVGIAYIESGSRTQRHQFSHKQSLIVAELVLRELEMGQQGVIQLFKRNPPSSSGGTELRIASRNTFTRNGSLVFLENSHLLCDPKVARGSVAEWLVFHSRILHCRGSIPAEGFDKTDARSKLRSTSVWMRTTFG</sequence>
<protein>
    <submittedName>
        <fullName evidence="2">Uncharacterized protein</fullName>
    </submittedName>
</protein>
<comment type="caution">
    <text evidence="2">The sequence shown here is derived from an EMBL/GenBank/DDBJ whole genome shotgun (WGS) entry which is preliminary data.</text>
</comment>
<feature type="region of interest" description="Disordered" evidence="1">
    <location>
        <begin position="34"/>
        <end position="68"/>
    </location>
</feature>
<organism evidence="2 3">
    <name type="scientific">Protopolystoma xenopodis</name>
    <dbReference type="NCBI Taxonomy" id="117903"/>
    <lineage>
        <taxon>Eukaryota</taxon>
        <taxon>Metazoa</taxon>
        <taxon>Spiralia</taxon>
        <taxon>Lophotrochozoa</taxon>
        <taxon>Platyhelminthes</taxon>
        <taxon>Monogenea</taxon>
        <taxon>Polyopisthocotylea</taxon>
        <taxon>Polystomatidea</taxon>
        <taxon>Polystomatidae</taxon>
        <taxon>Protopolystoma</taxon>
    </lineage>
</organism>
<dbReference type="EMBL" id="CAAALY010258879">
    <property type="protein sequence ID" value="VEL38747.1"/>
    <property type="molecule type" value="Genomic_DNA"/>
</dbReference>